<comment type="caution">
    <text evidence="1">The sequence shown here is derived from an EMBL/GenBank/DDBJ whole genome shotgun (WGS) entry which is preliminary data.</text>
</comment>
<name>A0ACA9KDV6_9GLOM</name>
<dbReference type="EMBL" id="CAJVPU010000923">
    <property type="protein sequence ID" value="CAG8466334.1"/>
    <property type="molecule type" value="Genomic_DNA"/>
</dbReference>
<protein>
    <submittedName>
        <fullName evidence="1">7450_t:CDS:1</fullName>
    </submittedName>
</protein>
<keyword evidence="2" id="KW-1185">Reference proteome</keyword>
<evidence type="ECO:0000313" key="2">
    <source>
        <dbReference type="Proteomes" id="UP000789702"/>
    </source>
</evidence>
<sequence length="97" mass="11455">MWGKIQKAIQRAAENILSLKKRTPELLKLQLENEKLKSLKRNIKTTRKETTSDREDPTDKLAKEWLLVLESKFTDVSSKEKIQDEQEEMNTRTELKL</sequence>
<dbReference type="Proteomes" id="UP000789702">
    <property type="component" value="Unassembled WGS sequence"/>
</dbReference>
<proteinExistence type="predicted"/>
<evidence type="ECO:0000313" key="1">
    <source>
        <dbReference type="EMBL" id="CAG8466334.1"/>
    </source>
</evidence>
<gene>
    <name evidence="1" type="ORF">DHETER_LOCUS1512</name>
</gene>
<organism evidence="1 2">
    <name type="scientific">Dentiscutata heterogama</name>
    <dbReference type="NCBI Taxonomy" id="1316150"/>
    <lineage>
        <taxon>Eukaryota</taxon>
        <taxon>Fungi</taxon>
        <taxon>Fungi incertae sedis</taxon>
        <taxon>Mucoromycota</taxon>
        <taxon>Glomeromycotina</taxon>
        <taxon>Glomeromycetes</taxon>
        <taxon>Diversisporales</taxon>
        <taxon>Gigasporaceae</taxon>
        <taxon>Dentiscutata</taxon>
    </lineage>
</organism>
<accession>A0ACA9KDV6</accession>
<reference evidence="1" key="1">
    <citation type="submission" date="2021-06" db="EMBL/GenBank/DDBJ databases">
        <authorList>
            <person name="Kallberg Y."/>
            <person name="Tangrot J."/>
            <person name="Rosling A."/>
        </authorList>
    </citation>
    <scope>NUCLEOTIDE SEQUENCE</scope>
    <source>
        <strain evidence="1">IL203A</strain>
    </source>
</reference>